<protein>
    <submittedName>
        <fullName evidence="2">Uncharacterized protein</fullName>
    </submittedName>
</protein>
<proteinExistence type="predicted"/>
<gene>
    <name evidence="2" type="ORF">ABR69_04035</name>
</gene>
<keyword evidence="1" id="KW-1133">Transmembrane helix</keyword>
<dbReference type="AlphaFoldDB" id="A0A0R2SGT1"/>
<feature type="transmembrane region" description="Helical" evidence="1">
    <location>
        <begin position="50"/>
        <end position="68"/>
    </location>
</feature>
<keyword evidence="1" id="KW-0812">Transmembrane</keyword>
<evidence type="ECO:0000313" key="3">
    <source>
        <dbReference type="Proteomes" id="UP000051934"/>
    </source>
</evidence>
<organism evidence="2 3">
    <name type="scientific">OM182 bacterium BACL3 MAG-120507-bin80</name>
    <dbReference type="NCBI Taxonomy" id="1655577"/>
    <lineage>
        <taxon>Bacteria</taxon>
        <taxon>Pseudomonadati</taxon>
        <taxon>Pseudomonadota</taxon>
        <taxon>Gammaproteobacteria</taxon>
        <taxon>OMG group</taxon>
        <taxon>OM182 clade</taxon>
    </lineage>
</organism>
<comment type="caution">
    <text evidence="2">The sequence shown here is derived from an EMBL/GenBank/DDBJ whole genome shotgun (WGS) entry which is preliminary data.</text>
</comment>
<evidence type="ECO:0000256" key="1">
    <source>
        <dbReference type="SAM" id="Phobius"/>
    </source>
</evidence>
<name>A0A0R2SGT1_9GAMM</name>
<reference evidence="2 3" key="1">
    <citation type="submission" date="2015-10" db="EMBL/GenBank/DDBJ databases">
        <title>Metagenome-Assembled Genomes uncover a global brackish microbiome.</title>
        <authorList>
            <person name="Hugerth L.W."/>
            <person name="Larsson J."/>
            <person name="Alneberg J."/>
            <person name="Lindh M.V."/>
            <person name="Legrand C."/>
            <person name="Pinhassi J."/>
            <person name="Andersson A.F."/>
        </authorList>
    </citation>
    <scope>NUCLEOTIDE SEQUENCE [LARGE SCALE GENOMIC DNA]</scope>
    <source>
        <strain evidence="2">BACL4 MAG-120507-bin80</strain>
    </source>
</reference>
<keyword evidence="1" id="KW-0472">Membrane</keyword>
<dbReference type="Proteomes" id="UP000051934">
    <property type="component" value="Unassembled WGS sequence"/>
</dbReference>
<sequence length="128" mass="14190">MLSKLFLTLAIIFLVALILKRRPSQESGAQGARTSAKVDGERPKLSEHRLAAYLFLAIMFGLGGVVSVQKWRDDHTVVTIKLYSAGESIPTQYQAFKFELDSRSFTTVDGVQVVVANDERMELSGLDQ</sequence>
<accession>A0A0R2SGT1</accession>
<dbReference type="EMBL" id="LIBB01000111">
    <property type="protein sequence ID" value="KRO71981.1"/>
    <property type="molecule type" value="Genomic_DNA"/>
</dbReference>
<evidence type="ECO:0000313" key="2">
    <source>
        <dbReference type="EMBL" id="KRO71981.1"/>
    </source>
</evidence>